<organism evidence="5 6">
    <name type="scientific">Candidatus Aphodomorpha intestinavium</name>
    <dbReference type="NCBI Taxonomy" id="2840672"/>
    <lineage>
        <taxon>Bacteria</taxon>
        <taxon>Bacillati</taxon>
        <taxon>Bacillota</taxon>
        <taxon>Clostridia</taxon>
        <taxon>Eubacteriales</taxon>
        <taxon>Candidatus Aphodomorpha</taxon>
    </lineage>
</organism>
<evidence type="ECO:0000259" key="3">
    <source>
        <dbReference type="Pfam" id="PF19289"/>
    </source>
</evidence>
<dbReference type="AlphaFoldDB" id="A0A9D1N4L0"/>
<dbReference type="Proteomes" id="UP000824128">
    <property type="component" value="Unassembled WGS sequence"/>
</dbReference>
<evidence type="ECO:0000256" key="1">
    <source>
        <dbReference type="ARBA" id="ARBA00005836"/>
    </source>
</evidence>
<reference evidence="5" key="2">
    <citation type="journal article" date="2021" name="PeerJ">
        <title>Extensive microbial diversity within the chicken gut microbiome revealed by metagenomics and culture.</title>
        <authorList>
            <person name="Gilroy R."/>
            <person name="Ravi A."/>
            <person name="Getino M."/>
            <person name="Pursley I."/>
            <person name="Horton D.L."/>
            <person name="Alikhan N.F."/>
            <person name="Baker D."/>
            <person name="Gharbi K."/>
            <person name="Hall N."/>
            <person name="Watson M."/>
            <person name="Adriaenssens E.M."/>
            <person name="Foster-Nyarko E."/>
            <person name="Jarju S."/>
            <person name="Secka A."/>
            <person name="Antonio M."/>
            <person name="Oren A."/>
            <person name="Chaudhuri R.R."/>
            <person name="La Ragione R."/>
            <person name="Hildebrand F."/>
            <person name="Pallen M.J."/>
        </authorList>
    </citation>
    <scope>NUCLEOTIDE SEQUENCE</scope>
    <source>
        <strain evidence="5">ChiGjej2B2-16831</strain>
    </source>
</reference>
<dbReference type="InterPro" id="IPR047657">
    <property type="entry name" value="PmbA"/>
</dbReference>
<gene>
    <name evidence="5" type="ORF">IAD24_06635</name>
</gene>
<comment type="caution">
    <text evidence="5">The sequence shown here is derived from an EMBL/GenBank/DDBJ whole genome shotgun (WGS) entry which is preliminary data.</text>
</comment>
<dbReference type="Pfam" id="PF19290">
    <property type="entry name" value="PmbA_TldD_2nd"/>
    <property type="match status" value="1"/>
</dbReference>
<accession>A0A9D1N4L0</accession>
<feature type="domain" description="Metalloprotease TldD/E C-terminal" evidence="3">
    <location>
        <begin position="220"/>
        <end position="442"/>
    </location>
</feature>
<comment type="similarity">
    <text evidence="1">Belongs to the peptidase U62 family.</text>
</comment>
<dbReference type="PANTHER" id="PTHR43421:SF1">
    <property type="entry name" value="METALLOPROTEASE PMBA"/>
    <property type="match status" value="1"/>
</dbReference>
<dbReference type="SUPFAM" id="SSF111283">
    <property type="entry name" value="Putative modulator of DNA gyrase, PmbA/TldD"/>
    <property type="match status" value="1"/>
</dbReference>
<proteinExistence type="inferred from homology"/>
<dbReference type="GO" id="GO:0005829">
    <property type="term" value="C:cytosol"/>
    <property type="evidence" value="ECO:0007669"/>
    <property type="project" value="TreeGrafter"/>
</dbReference>
<dbReference type="Gene3D" id="3.30.2290.10">
    <property type="entry name" value="PmbA/TldD superfamily"/>
    <property type="match status" value="1"/>
</dbReference>
<dbReference type="GO" id="GO:0008237">
    <property type="term" value="F:metallopeptidase activity"/>
    <property type="evidence" value="ECO:0007669"/>
    <property type="project" value="InterPro"/>
</dbReference>
<dbReference type="EMBL" id="DVNZ01000211">
    <property type="protein sequence ID" value="HIU94821.1"/>
    <property type="molecule type" value="Genomic_DNA"/>
</dbReference>
<dbReference type="InterPro" id="IPR036059">
    <property type="entry name" value="TldD/PmbA_sf"/>
</dbReference>
<name>A0A9D1N4L0_9FIRM</name>
<evidence type="ECO:0000259" key="2">
    <source>
        <dbReference type="Pfam" id="PF01523"/>
    </source>
</evidence>
<dbReference type="PANTHER" id="PTHR43421">
    <property type="entry name" value="METALLOPROTEASE PMBA"/>
    <property type="match status" value="1"/>
</dbReference>
<sequence length="443" mass="46665">MKLEQFREQAFALALAHGCDAAETYYAAADSFEAQAQGGELDRYAVSHTAGLSLRVQLGGRNGYAYTERLDDPAELVRRAMDNARAVEDEDEHPMQGACGYRPVVQRPDALAAMDEAGKIALVLELERATLRQDARVLRVMDCEIDTLSTRVAIHNTRGLAAEREERTSLCYTMPVAEQDGERKNAYAFRVGDGVLDTEGCAAEAVAETAALFGGAPVASGTYPVVLRNDAAASLLGAFSSIFSADAAQKGRSLLAGREGEAVAAACVSIVDDPFHPYRPRAFDDEGTPSRAKRVVDGGTLTTLLHNLKTARKAGCESTGNGCRPSAAAPVGVGPTVMYLEPGRETREALLARMGDGLLVTDLEGLHAGLDPVSGDFSLKASGRRIERGADAGAVSQITVAGNFFTLLKQIVAVGDDLKFGLPGAACFGAPSVLVQGLMVAGK</sequence>
<evidence type="ECO:0000259" key="4">
    <source>
        <dbReference type="Pfam" id="PF19290"/>
    </source>
</evidence>
<reference evidence="5" key="1">
    <citation type="submission" date="2020-10" db="EMBL/GenBank/DDBJ databases">
        <authorList>
            <person name="Gilroy R."/>
        </authorList>
    </citation>
    <scope>NUCLEOTIDE SEQUENCE</scope>
    <source>
        <strain evidence="5">ChiGjej2B2-16831</strain>
    </source>
</reference>
<dbReference type="InterPro" id="IPR035068">
    <property type="entry name" value="TldD/PmbA_N"/>
</dbReference>
<protein>
    <submittedName>
        <fullName evidence="5">TldD/PmbA family protein</fullName>
    </submittedName>
</protein>
<evidence type="ECO:0000313" key="6">
    <source>
        <dbReference type="Proteomes" id="UP000824128"/>
    </source>
</evidence>
<dbReference type="Pfam" id="PF19289">
    <property type="entry name" value="PmbA_TldD_3rd"/>
    <property type="match status" value="1"/>
</dbReference>
<feature type="domain" description="Metalloprotease TldD/E central" evidence="4">
    <location>
        <begin position="112"/>
        <end position="211"/>
    </location>
</feature>
<evidence type="ECO:0000313" key="5">
    <source>
        <dbReference type="EMBL" id="HIU94821.1"/>
    </source>
</evidence>
<dbReference type="GO" id="GO:0006508">
    <property type="term" value="P:proteolysis"/>
    <property type="evidence" value="ECO:0007669"/>
    <property type="project" value="InterPro"/>
</dbReference>
<feature type="domain" description="Metalloprotease TldD/E N-terminal" evidence="2">
    <location>
        <begin position="22"/>
        <end position="84"/>
    </location>
</feature>
<dbReference type="Pfam" id="PF01523">
    <property type="entry name" value="PmbA_TldD_1st"/>
    <property type="match status" value="1"/>
</dbReference>
<dbReference type="InterPro" id="IPR002510">
    <property type="entry name" value="Metalloprtase-TldD/E_N"/>
</dbReference>
<dbReference type="InterPro" id="IPR045569">
    <property type="entry name" value="Metalloprtase-TldD/E_C"/>
</dbReference>
<dbReference type="InterPro" id="IPR045570">
    <property type="entry name" value="Metalloprtase-TldD/E_cen_dom"/>
</dbReference>